<dbReference type="InterPro" id="IPR002469">
    <property type="entry name" value="Peptidase_S9B_N"/>
</dbReference>
<feature type="domain" description="Peptidase S9 prolyl oligopeptidase catalytic" evidence="3">
    <location>
        <begin position="616"/>
        <end position="809"/>
    </location>
</feature>
<organism evidence="5 6">
    <name type="scientific">Marinifilum caeruleilacunae</name>
    <dbReference type="NCBI Taxonomy" id="2499076"/>
    <lineage>
        <taxon>Bacteria</taxon>
        <taxon>Pseudomonadati</taxon>
        <taxon>Bacteroidota</taxon>
        <taxon>Bacteroidia</taxon>
        <taxon>Marinilabiliales</taxon>
        <taxon>Marinifilaceae</taxon>
    </lineage>
</organism>
<gene>
    <name evidence="5" type="ORF">ELS83_16315</name>
</gene>
<sequence length="836" mass="97370">MNKHLLTFLFLLIGIGVFAQKTPVTQANYELPAKFSPTKLKSMVFSTKVRPHWLKNGQKFWYTYKTSDGLNYYLVDPVRNSKTKLFDPVKMAADMSRLTGDPFDAKHTDIKKLKFIKNERVIQFEVKSKLAEEEEKEEEENGDKQEEEKDGKKKDKKKKMVAKVWHFEYELASRKLRLLDDYEKPLEQKKWASVAPNEEYVIFAKHHNLYWMDAENYKKAQKNEKDTTIVEHQLTTDGLEHFAYGDTGYGKTNTEKEKEKDDRKAAYVTFSHDSKKFATIREDERKVKDLWVLNSVAKGRPTLETYKYHMAGEKDAPQYEMLVFDFESKESVKVKADVWKDQTLRILRAPRKKSNADDDLKFSKWLSKTSDVIYFKRQSRDMKRVDICSANTSTGEVKVIIEERLNTYIETRNLVTINDGKEFIHWSERDGWAHFYLYDAEGNLKNQITSGPWHADEVKGVDEKNRVLYFTANGHEKGEDPYYFHLYRVNFDGTGLKLLNKGDFNHEVSLNDQNNYFVDNSSRVNTVPESKLYDNRGNKLMDLETADLSLLFEAGYKFPEIFTVKAGDGITDLYGVMYKPFDFDENKKYPILTYVYPGPQTEAVYKSFSTRMDRADRMAQFGFIVVTVGHRGGHPDRSKWYHNYGYQNMRDYPLLDKKVALERLANRHDFIDISRVGIFGHSGGGFMSTAAMFVYPDFFKVAVSAAGNHDNNIYNRWWSETHHGVKEVVTEKDTTFQYKIATNPSLAKNLKGKLLLVTGDIDNNVHPASTVRVANALIKANKRFDFFIYPGQRHGFGNMSEYSFWLRSEYFCKHLLGDYREGADFIEMQNEKPKNY</sequence>
<dbReference type="Pfam" id="PF00930">
    <property type="entry name" value="DPPIV_N"/>
    <property type="match status" value="1"/>
</dbReference>
<dbReference type="Pfam" id="PF00326">
    <property type="entry name" value="Peptidase_S9"/>
    <property type="match status" value="1"/>
</dbReference>
<dbReference type="InterPro" id="IPR050278">
    <property type="entry name" value="Serine_Prot_S9B/DPPIV"/>
</dbReference>
<dbReference type="InterPro" id="IPR029058">
    <property type="entry name" value="AB_hydrolase_fold"/>
</dbReference>
<evidence type="ECO:0000313" key="6">
    <source>
        <dbReference type="Proteomes" id="UP000732105"/>
    </source>
</evidence>
<feature type="region of interest" description="Disordered" evidence="1">
    <location>
        <begin position="132"/>
        <end position="155"/>
    </location>
</feature>
<accession>A0ABX1WZT1</accession>
<keyword evidence="2" id="KW-0732">Signal</keyword>
<dbReference type="Proteomes" id="UP000732105">
    <property type="component" value="Unassembled WGS sequence"/>
</dbReference>
<dbReference type="PANTHER" id="PTHR11731">
    <property type="entry name" value="PROTEASE FAMILY S9B,C DIPEPTIDYL-PEPTIDASE IV-RELATED"/>
    <property type="match status" value="1"/>
</dbReference>
<evidence type="ECO:0000256" key="1">
    <source>
        <dbReference type="SAM" id="MobiDB-lite"/>
    </source>
</evidence>
<proteinExistence type="predicted"/>
<feature type="compositionally biased region" description="Basic and acidic residues" evidence="1">
    <location>
        <begin position="142"/>
        <end position="153"/>
    </location>
</feature>
<feature type="compositionally biased region" description="Acidic residues" evidence="1">
    <location>
        <begin position="132"/>
        <end position="141"/>
    </location>
</feature>
<dbReference type="SUPFAM" id="SSF82171">
    <property type="entry name" value="DPP6 N-terminal domain-like"/>
    <property type="match status" value="1"/>
</dbReference>
<reference evidence="5 6" key="1">
    <citation type="submission" date="2018-12" db="EMBL/GenBank/DDBJ databases">
        <title>Marinifilum JC070 sp. nov., a marine bacterium isolated from Yongle Blue Hole in the South China Sea.</title>
        <authorList>
            <person name="Fu T."/>
        </authorList>
    </citation>
    <scope>NUCLEOTIDE SEQUENCE [LARGE SCALE GENOMIC DNA]</scope>
    <source>
        <strain evidence="5 6">JC070</strain>
    </source>
</reference>
<feature type="domain" description="Dipeptidylpeptidase IV N-terminal" evidence="4">
    <location>
        <begin position="181"/>
        <end position="526"/>
    </location>
</feature>
<dbReference type="InterPro" id="IPR001375">
    <property type="entry name" value="Peptidase_S9_cat"/>
</dbReference>
<dbReference type="Gene3D" id="3.40.50.1820">
    <property type="entry name" value="alpha/beta hydrolase"/>
    <property type="match status" value="1"/>
</dbReference>
<name>A0ABX1WZT1_9BACT</name>
<evidence type="ECO:0000313" key="5">
    <source>
        <dbReference type="EMBL" id="NOU61373.1"/>
    </source>
</evidence>
<dbReference type="Gene3D" id="2.140.10.30">
    <property type="entry name" value="Dipeptidylpeptidase IV, N-terminal domain"/>
    <property type="match status" value="1"/>
</dbReference>
<dbReference type="PANTHER" id="PTHR11731:SF193">
    <property type="entry name" value="DIPEPTIDYL PEPTIDASE 9"/>
    <property type="match status" value="1"/>
</dbReference>
<evidence type="ECO:0000259" key="4">
    <source>
        <dbReference type="Pfam" id="PF00930"/>
    </source>
</evidence>
<dbReference type="SUPFAM" id="SSF53474">
    <property type="entry name" value="alpha/beta-Hydrolases"/>
    <property type="match status" value="1"/>
</dbReference>
<evidence type="ECO:0000259" key="3">
    <source>
        <dbReference type="Pfam" id="PF00326"/>
    </source>
</evidence>
<evidence type="ECO:0000256" key="2">
    <source>
        <dbReference type="SAM" id="SignalP"/>
    </source>
</evidence>
<comment type="caution">
    <text evidence="5">The sequence shown here is derived from an EMBL/GenBank/DDBJ whole genome shotgun (WGS) entry which is preliminary data.</text>
</comment>
<keyword evidence="6" id="KW-1185">Reference proteome</keyword>
<feature type="signal peptide" evidence="2">
    <location>
        <begin position="1"/>
        <end position="19"/>
    </location>
</feature>
<protein>
    <submittedName>
        <fullName evidence="5">S9 family peptidase</fullName>
    </submittedName>
</protein>
<feature type="chain" id="PRO_5045421889" evidence="2">
    <location>
        <begin position="20"/>
        <end position="836"/>
    </location>
</feature>
<dbReference type="RefSeq" id="WP_171596637.1">
    <property type="nucleotide sequence ID" value="NZ_RZNH01000033.1"/>
</dbReference>
<dbReference type="EMBL" id="RZNH01000033">
    <property type="protein sequence ID" value="NOU61373.1"/>
    <property type="molecule type" value="Genomic_DNA"/>
</dbReference>